<protein>
    <submittedName>
        <fullName evidence="2">FHA domain-containing protein</fullName>
    </submittedName>
</protein>
<feature type="domain" description="FHA" evidence="1">
    <location>
        <begin position="23"/>
        <end position="72"/>
    </location>
</feature>
<proteinExistence type="predicted"/>
<dbReference type="RefSeq" id="WP_345923416.1">
    <property type="nucleotide sequence ID" value="NZ_JBDIVF010000001.1"/>
</dbReference>
<sequence length="252" mass="27006">MAKLILSMDGLVLKEIPLVKERTTIGRKPHNDIQIDNLAISGEHAVIVSILNDAFLEDLNSTNGTYVNGQSVKKHVLKENDVVELGKYRIKFLKDAPDTNFGATFDKAFSTAPDAVKLGASPRAHTETMVGFGAEASITSGEGWTAPAEVAPVVTGTEQLGVVQIISGRNAGRELELSKSLTTLGKPGVQVAVITRRPHGYFITHVEGDSFPILNGKHLDAQAHLLGDHDVIELAGVKMEFYLRTDAGAGKS</sequence>
<accession>A0ABV2CQ17</accession>
<dbReference type="PROSITE" id="PS50006">
    <property type="entry name" value="FHA_DOMAIN"/>
    <property type="match status" value="1"/>
</dbReference>
<dbReference type="InterPro" id="IPR050923">
    <property type="entry name" value="Cell_Proc_Reg/RNA_Proc"/>
</dbReference>
<dbReference type="EMBL" id="JBEWLZ010000004">
    <property type="protein sequence ID" value="MET1490010.1"/>
    <property type="molecule type" value="Genomic_DNA"/>
</dbReference>
<keyword evidence="3" id="KW-1185">Reference proteome</keyword>
<comment type="caution">
    <text evidence="2">The sequence shown here is derived from an EMBL/GenBank/DDBJ whole genome shotgun (WGS) entry which is preliminary data.</text>
</comment>
<dbReference type="SMART" id="SM00240">
    <property type="entry name" value="FHA"/>
    <property type="match status" value="1"/>
</dbReference>
<dbReference type="CDD" id="cd00060">
    <property type="entry name" value="FHA"/>
    <property type="match status" value="1"/>
</dbReference>
<evidence type="ECO:0000313" key="3">
    <source>
        <dbReference type="Proteomes" id="UP001548590"/>
    </source>
</evidence>
<dbReference type="InterPro" id="IPR000253">
    <property type="entry name" value="FHA_dom"/>
</dbReference>
<dbReference type="PANTHER" id="PTHR23308">
    <property type="entry name" value="NUCLEAR INHIBITOR OF PROTEIN PHOSPHATASE-1"/>
    <property type="match status" value="1"/>
</dbReference>
<evidence type="ECO:0000259" key="1">
    <source>
        <dbReference type="PROSITE" id="PS50006"/>
    </source>
</evidence>
<dbReference type="Gene3D" id="2.60.200.20">
    <property type="match status" value="1"/>
</dbReference>
<dbReference type="InterPro" id="IPR008984">
    <property type="entry name" value="SMAD_FHA_dom_sf"/>
</dbReference>
<dbReference type="Pfam" id="PF00498">
    <property type="entry name" value="FHA"/>
    <property type="match status" value="1"/>
</dbReference>
<dbReference type="SUPFAM" id="SSF49879">
    <property type="entry name" value="SMAD/FHA domain"/>
    <property type="match status" value="2"/>
</dbReference>
<dbReference type="Proteomes" id="UP001548590">
    <property type="component" value="Unassembled WGS sequence"/>
</dbReference>
<name>A0ABV2CQ17_9RHOO</name>
<organism evidence="2 3">
    <name type="scientific">Uliginosibacterium paludis</name>
    <dbReference type="NCBI Taxonomy" id="1615952"/>
    <lineage>
        <taxon>Bacteria</taxon>
        <taxon>Pseudomonadati</taxon>
        <taxon>Pseudomonadota</taxon>
        <taxon>Betaproteobacteria</taxon>
        <taxon>Rhodocyclales</taxon>
        <taxon>Zoogloeaceae</taxon>
        <taxon>Uliginosibacterium</taxon>
    </lineage>
</organism>
<gene>
    <name evidence="2" type="ORF">ABVT11_09245</name>
</gene>
<evidence type="ECO:0000313" key="2">
    <source>
        <dbReference type="EMBL" id="MET1490010.1"/>
    </source>
</evidence>
<reference evidence="2 3" key="1">
    <citation type="submission" date="2024-07" db="EMBL/GenBank/DDBJ databases">
        <title>Uliginosibacterium paludis KCTC:42655.</title>
        <authorList>
            <person name="Kim M.K."/>
        </authorList>
    </citation>
    <scope>NUCLEOTIDE SEQUENCE [LARGE SCALE GENOMIC DNA]</scope>
    <source>
        <strain evidence="2 3">KCTC 42655</strain>
    </source>
</reference>